<comment type="catalytic activity">
    <reaction evidence="1">
        <text>Hydrolysis of terminal, non-reducing alpha-D-galactose residues in alpha-D-galactosides, including galactose oligosaccharides, galactomannans and galactolipids.</text>
        <dbReference type="EC" id="3.2.1.22"/>
    </reaction>
</comment>
<dbReference type="InterPro" id="IPR013785">
    <property type="entry name" value="Aldolase_TIM"/>
</dbReference>
<evidence type="ECO:0000256" key="2">
    <source>
        <dbReference type="ARBA" id="ARBA00012755"/>
    </source>
</evidence>
<proteinExistence type="predicted"/>
<dbReference type="GO" id="GO:0004557">
    <property type="term" value="F:alpha-galactosidase activity"/>
    <property type="evidence" value="ECO:0007669"/>
    <property type="project" value="UniProtKB-EC"/>
</dbReference>
<dbReference type="RefSeq" id="XP_024735697.1">
    <property type="nucleotide sequence ID" value="XM_024875030.1"/>
</dbReference>
<evidence type="ECO:0000313" key="5">
    <source>
        <dbReference type="Proteomes" id="UP000235371"/>
    </source>
</evidence>
<dbReference type="InterPro" id="IPR017853">
    <property type="entry name" value="GH"/>
</dbReference>
<evidence type="ECO:0000259" key="3">
    <source>
        <dbReference type="Pfam" id="PF03537"/>
    </source>
</evidence>
<reference evidence="4 5" key="1">
    <citation type="submission" date="2016-04" db="EMBL/GenBank/DDBJ databases">
        <title>A degradative enzymes factory behind the ericoid mycorrhizal symbiosis.</title>
        <authorList>
            <consortium name="DOE Joint Genome Institute"/>
            <person name="Martino E."/>
            <person name="Morin E."/>
            <person name="Grelet G."/>
            <person name="Kuo A."/>
            <person name="Kohler A."/>
            <person name="Daghino S."/>
            <person name="Barry K."/>
            <person name="Choi C."/>
            <person name="Cichocki N."/>
            <person name="Clum A."/>
            <person name="Copeland A."/>
            <person name="Hainaut M."/>
            <person name="Haridas S."/>
            <person name="Labutti K."/>
            <person name="Lindquist E."/>
            <person name="Lipzen A."/>
            <person name="Khouja H.-R."/>
            <person name="Murat C."/>
            <person name="Ohm R."/>
            <person name="Olson A."/>
            <person name="Spatafora J."/>
            <person name="Veneault-Fourrey C."/>
            <person name="Henrissat B."/>
            <person name="Grigoriev I."/>
            <person name="Martin F."/>
            <person name="Perotto S."/>
        </authorList>
    </citation>
    <scope>NUCLEOTIDE SEQUENCE [LARGE SCALE GENOMIC DNA]</scope>
    <source>
        <strain evidence="4 5">E</strain>
    </source>
</reference>
<dbReference type="EC" id="3.2.1.22" evidence="2"/>
<name>A0A2J6T767_9HELO</name>
<dbReference type="SUPFAM" id="SSF51445">
    <property type="entry name" value="(Trans)glycosidases"/>
    <property type="match status" value="1"/>
</dbReference>
<feature type="domain" description="Glycoside-hydrolase family GH114 TIM-barrel" evidence="3">
    <location>
        <begin position="23"/>
        <end position="245"/>
    </location>
</feature>
<dbReference type="AlphaFoldDB" id="A0A2J6T767"/>
<dbReference type="EMBL" id="KZ613817">
    <property type="protein sequence ID" value="PMD58793.1"/>
    <property type="molecule type" value="Genomic_DNA"/>
</dbReference>
<keyword evidence="4" id="KW-0378">Hydrolase</keyword>
<dbReference type="OrthoDB" id="2108802at2759"/>
<gene>
    <name evidence="4" type="ORF">K444DRAFT_531824</name>
</gene>
<accession>A0A2J6T767</accession>
<sequence length="261" mass="28212">MSLISSSATAPTSSWWKPAAGTTWQCVLDQPVGSLTLPVQVYDFDLFDTPQSSIDTLHAAGKQVICYFSAGTYEPSRPDSDKILSDSAAVGAALDGWPDEKWLDIRTDFIVNIMKARIDTAASKGCDGVDPDNLDGYDNGGGGFSENLTSTDSITYMRKLADYAHSKGLAIGLKNAGAIVDSTVSFLDWSVNEECIEFEECDMFAPFIKAGKPVFHIEYLKQSPDVQKDCYGPNTSGFSTILKPDESDLPATVQFCPPKSS</sequence>
<dbReference type="PANTHER" id="PTHR35273">
    <property type="entry name" value="ALPHA-1,4 POLYGALACTOSAMINIDASE, PUTATIVE (AFU_ORTHOLOGUE AFUA_3G07890)-RELATED"/>
    <property type="match status" value="1"/>
</dbReference>
<dbReference type="InterPro" id="IPR004352">
    <property type="entry name" value="GH114_TIM-barrel"/>
</dbReference>
<keyword evidence="5" id="KW-1185">Reference proteome</keyword>
<dbReference type="InParanoid" id="A0A2J6T767"/>
<dbReference type="Pfam" id="PF03537">
    <property type="entry name" value="Glyco_hydro_114"/>
    <property type="match status" value="1"/>
</dbReference>
<protein>
    <recommendedName>
        <fullName evidence="2">alpha-galactosidase</fullName>
        <ecNumber evidence="2">3.2.1.22</ecNumber>
    </recommendedName>
</protein>
<dbReference type="STRING" id="1095630.A0A2J6T767"/>
<evidence type="ECO:0000256" key="1">
    <source>
        <dbReference type="ARBA" id="ARBA00001255"/>
    </source>
</evidence>
<dbReference type="PANTHER" id="PTHR35273:SF2">
    <property type="entry name" value="ALPHA-GALACTOSIDASE"/>
    <property type="match status" value="1"/>
</dbReference>
<organism evidence="4 5">
    <name type="scientific">Hyaloscypha bicolor E</name>
    <dbReference type="NCBI Taxonomy" id="1095630"/>
    <lineage>
        <taxon>Eukaryota</taxon>
        <taxon>Fungi</taxon>
        <taxon>Dikarya</taxon>
        <taxon>Ascomycota</taxon>
        <taxon>Pezizomycotina</taxon>
        <taxon>Leotiomycetes</taxon>
        <taxon>Helotiales</taxon>
        <taxon>Hyaloscyphaceae</taxon>
        <taxon>Hyaloscypha</taxon>
        <taxon>Hyaloscypha bicolor</taxon>
    </lineage>
</organism>
<dbReference type="Proteomes" id="UP000235371">
    <property type="component" value="Unassembled WGS sequence"/>
</dbReference>
<dbReference type="Gene3D" id="3.20.20.70">
    <property type="entry name" value="Aldolase class I"/>
    <property type="match status" value="1"/>
</dbReference>
<dbReference type="GeneID" id="36583110"/>
<evidence type="ECO:0000313" key="4">
    <source>
        <dbReference type="EMBL" id="PMD58793.1"/>
    </source>
</evidence>